<proteinExistence type="predicted"/>
<dbReference type="InterPro" id="IPR009056">
    <property type="entry name" value="Cyt_c-like_dom"/>
</dbReference>
<evidence type="ECO:0000256" key="1">
    <source>
        <dbReference type="ARBA" id="ARBA00022617"/>
    </source>
</evidence>
<evidence type="ECO:0000256" key="4">
    <source>
        <dbReference type="PROSITE-ProRule" id="PRU00433"/>
    </source>
</evidence>
<dbReference type="InterPro" id="IPR011429">
    <property type="entry name" value="Cyt_c_Planctomycete-type"/>
</dbReference>
<gene>
    <name evidence="7" type="ORF">C5Y83_27375</name>
</gene>
<evidence type="ECO:0000256" key="2">
    <source>
        <dbReference type="ARBA" id="ARBA00022723"/>
    </source>
</evidence>
<dbReference type="Gene3D" id="1.10.760.10">
    <property type="entry name" value="Cytochrome c-like domain"/>
    <property type="match status" value="1"/>
</dbReference>
<dbReference type="Pfam" id="PF07627">
    <property type="entry name" value="PSCyt3"/>
    <property type="match status" value="1"/>
</dbReference>
<keyword evidence="1 4" id="KW-0349">Heme</keyword>
<dbReference type="PROSITE" id="PS51007">
    <property type="entry name" value="CYTC"/>
    <property type="match status" value="1"/>
</dbReference>
<comment type="caution">
    <text evidence="7">The sequence shown here is derived from an EMBL/GenBank/DDBJ whole genome shotgun (WGS) entry which is preliminary data.</text>
</comment>
<dbReference type="GO" id="GO:0046872">
    <property type="term" value="F:metal ion binding"/>
    <property type="evidence" value="ECO:0007669"/>
    <property type="project" value="UniProtKB-KW"/>
</dbReference>
<dbReference type="Pfam" id="PF07631">
    <property type="entry name" value="PSD4"/>
    <property type="match status" value="1"/>
</dbReference>
<dbReference type="Pfam" id="PF07626">
    <property type="entry name" value="PSD3"/>
    <property type="match status" value="1"/>
</dbReference>
<dbReference type="SUPFAM" id="SSF46626">
    <property type="entry name" value="Cytochrome c"/>
    <property type="match status" value="1"/>
</dbReference>
<dbReference type="InterPro" id="IPR013039">
    <property type="entry name" value="DUF1588"/>
</dbReference>
<evidence type="ECO:0000313" key="8">
    <source>
        <dbReference type="Proteomes" id="UP000238322"/>
    </source>
</evidence>
<dbReference type="Pfam" id="PF07624">
    <property type="entry name" value="PSD2"/>
    <property type="match status" value="1"/>
</dbReference>
<feature type="domain" description="Cytochrome c" evidence="6">
    <location>
        <begin position="74"/>
        <end position="154"/>
    </location>
</feature>
<evidence type="ECO:0000256" key="5">
    <source>
        <dbReference type="SAM" id="SignalP"/>
    </source>
</evidence>
<dbReference type="EMBL" id="PUHY01000015">
    <property type="protein sequence ID" value="PQO29766.1"/>
    <property type="molecule type" value="Genomic_DNA"/>
</dbReference>
<keyword evidence="5" id="KW-0732">Signal</keyword>
<name>A0A2S8FC80_9BACT</name>
<dbReference type="OrthoDB" id="175242at2"/>
<evidence type="ECO:0000256" key="3">
    <source>
        <dbReference type="ARBA" id="ARBA00023004"/>
    </source>
</evidence>
<evidence type="ECO:0000259" key="6">
    <source>
        <dbReference type="PROSITE" id="PS51007"/>
    </source>
</evidence>
<sequence length="897" mass="100997">MQFRQAICYLALYIAFLLPAAVYAADASPGSSTPEEIELPSLEQLKQSGRLHSRLRNYQPSPTGDTAPKPRLEEFQERIKPMLAQACVDCHGPYAEEGNIRIDTLDPDLVHGKDVAWWLEVLAAVSKGEMPPPDEGELSDEDRAAIVDWLTSEVQVASALRRAQEGHSSFRRMTRYEYNYALQDLLGLPYEFGRDLPPDSASEDGFQNSSETLTMSAIQFAAYRQLGNNALSKAIFRGEKPTPIYWDVAMKAAAEIDFDKKRKQIDNLKKQFKDDPETLEKRLKNANAVPRDTYYLNLTSGETASEEWAYYSARYARKPSEQPPTEPSDTAEVVAVIPRKKRLIVELGDTIPEKGTLRVRVLASRKSLDNPRLPSLQLEFGWQASNDSYAAVQVGGPDKVIDADPDNPMFYEWEVPLSEVQPRNSVRHINKLGDLPSPSEFIKLVNSSLSATEVQIYHVSVSANVYDQWPPESHQRIFIDSEYKSDETAYGAEILNEFMPKAWRRPITEAEITQKLKLFSTIRPQCDDFEQAMTEVLATVISSPQFLYLSSPSQAAEETASAADYHLASRLSMFLWCSIPDQKLLDLAGEGTLSNPEVLDAQVERMLADPRSRRFSEHFVRQWLGMQLLDYLNVDKKAYPQFDPELKEAMLEEPIVFFQEVLQNNRSVLDFIHADYTLVNERLAVHYGIKDIDGNEFRLVELDANSQRGGLLTQSGLLAMNSDGKDSHPLKRGIWVLKSLLNDPPPPPPAAVPIIDLADPEIAKLTLKQRIENHRDQAACKSCHSKIDPWGIAFENFDAVGRWRTEVEGKPVDASSELFNKQELDGIDGLKRYLLEDRQDQFTQAIVHKLTTYALGRPLTFGDRASIDQITAKVRQQGDGLATAIKLIVASDLFQSE</sequence>
<protein>
    <recommendedName>
        <fullName evidence="6">Cytochrome c domain-containing protein</fullName>
    </recommendedName>
</protein>
<feature type="signal peptide" evidence="5">
    <location>
        <begin position="1"/>
        <end position="24"/>
    </location>
</feature>
<dbReference type="InterPro" id="IPR036909">
    <property type="entry name" value="Cyt_c-like_dom_sf"/>
</dbReference>
<keyword evidence="2 4" id="KW-0479">Metal-binding</keyword>
<dbReference type="RefSeq" id="WP_105332960.1">
    <property type="nucleotide sequence ID" value="NZ_PUHY01000015.1"/>
</dbReference>
<dbReference type="Proteomes" id="UP000238322">
    <property type="component" value="Unassembled WGS sequence"/>
</dbReference>
<dbReference type="GO" id="GO:0020037">
    <property type="term" value="F:heme binding"/>
    <property type="evidence" value="ECO:0007669"/>
    <property type="project" value="InterPro"/>
</dbReference>
<dbReference type="AlphaFoldDB" id="A0A2S8FC80"/>
<reference evidence="7 8" key="1">
    <citation type="submission" date="2018-02" db="EMBL/GenBank/DDBJ databases">
        <title>Comparative genomes isolates from brazilian mangrove.</title>
        <authorList>
            <person name="Araujo J.E."/>
            <person name="Taketani R.G."/>
            <person name="Silva M.C.P."/>
            <person name="Loureco M.V."/>
            <person name="Andreote F.D."/>
        </authorList>
    </citation>
    <scope>NUCLEOTIDE SEQUENCE [LARGE SCALE GENOMIC DNA]</scope>
    <source>
        <strain evidence="7 8">Hex-1 MGV</strain>
    </source>
</reference>
<dbReference type="Pfam" id="PF07635">
    <property type="entry name" value="PSCyt1"/>
    <property type="match status" value="1"/>
</dbReference>
<dbReference type="InterPro" id="IPR011478">
    <property type="entry name" value="DUF1585"/>
</dbReference>
<dbReference type="InterPro" id="IPR013036">
    <property type="entry name" value="DUF1587"/>
</dbReference>
<keyword evidence="3 4" id="KW-0408">Iron</keyword>
<dbReference type="InterPro" id="IPR013043">
    <property type="entry name" value="DUF1595"/>
</dbReference>
<evidence type="ECO:0000313" key="7">
    <source>
        <dbReference type="EMBL" id="PQO29766.1"/>
    </source>
</evidence>
<feature type="chain" id="PRO_5015454411" description="Cytochrome c domain-containing protein" evidence="5">
    <location>
        <begin position="25"/>
        <end position="897"/>
    </location>
</feature>
<accession>A0A2S8FC80</accession>
<dbReference type="Pfam" id="PF07637">
    <property type="entry name" value="PSD5"/>
    <property type="match status" value="1"/>
</dbReference>
<dbReference type="GO" id="GO:0009055">
    <property type="term" value="F:electron transfer activity"/>
    <property type="evidence" value="ECO:0007669"/>
    <property type="project" value="InterPro"/>
</dbReference>
<dbReference type="InterPro" id="IPR013042">
    <property type="entry name" value="DUF1592"/>
</dbReference>
<organism evidence="7 8">
    <name type="scientific">Blastopirellula marina</name>
    <dbReference type="NCBI Taxonomy" id="124"/>
    <lineage>
        <taxon>Bacteria</taxon>
        <taxon>Pseudomonadati</taxon>
        <taxon>Planctomycetota</taxon>
        <taxon>Planctomycetia</taxon>
        <taxon>Pirellulales</taxon>
        <taxon>Pirellulaceae</taxon>
        <taxon>Blastopirellula</taxon>
    </lineage>
</organism>